<feature type="transmembrane region" description="Helical" evidence="7">
    <location>
        <begin position="21"/>
        <end position="42"/>
    </location>
</feature>
<dbReference type="EMBL" id="PNCL01000006">
    <property type="protein sequence ID" value="TMP62643.1"/>
    <property type="molecule type" value="Genomic_DNA"/>
</dbReference>
<reference evidence="13" key="2">
    <citation type="submission" date="2019-06" db="EMBL/GenBank/DDBJ databases">
        <title>Co-occurence of chitin degradation, pigmentation and bioactivity in marine Pseudoalteromonas.</title>
        <authorList>
            <person name="Sonnenschein E.C."/>
            <person name="Bech P.K."/>
        </authorList>
    </citation>
    <scope>NUCLEOTIDE SEQUENCE [LARGE SCALE GENOMIC DNA]</scope>
    <source>
        <strain evidence="13">S2231</strain>
    </source>
</reference>
<evidence type="ECO:0000313" key="12">
    <source>
        <dbReference type="Proteomes" id="UP000305730"/>
    </source>
</evidence>
<dbReference type="Pfam" id="PF12704">
    <property type="entry name" value="MacB_PCD"/>
    <property type="match status" value="1"/>
</dbReference>
<reference evidence="11" key="3">
    <citation type="submission" date="2019-09" db="EMBL/GenBank/DDBJ databases">
        <title>Co-occurence of chitin degradation, pigmentation and bioactivity in marine Pseudoalteromonas.</title>
        <authorList>
            <person name="Sonnenschein E.C."/>
            <person name="Bech P.K."/>
        </authorList>
    </citation>
    <scope>NUCLEOTIDE SEQUENCE</scope>
    <source>
        <strain evidence="11">S2231</strain>
        <strain evidence="10 12">S2233</strain>
    </source>
</reference>
<keyword evidence="2" id="KW-1003">Cell membrane</keyword>
<comment type="caution">
    <text evidence="11">The sequence shown here is derived from an EMBL/GenBank/DDBJ whole genome shotgun (WGS) entry which is preliminary data.</text>
</comment>
<evidence type="ECO:0000313" key="10">
    <source>
        <dbReference type="EMBL" id="TMP39775.1"/>
    </source>
</evidence>
<dbReference type="Proteomes" id="UP000305730">
    <property type="component" value="Unassembled WGS sequence"/>
</dbReference>
<evidence type="ECO:0000256" key="3">
    <source>
        <dbReference type="ARBA" id="ARBA00022692"/>
    </source>
</evidence>
<feature type="transmembrane region" description="Helical" evidence="7">
    <location>
        <begin position="335"/>
        <end position="358"/>
    </location>
</feature>
<feature type="domain" description="ABC3 transporter permease C-terminal" evidence="8">
    <location>
        <begin position="291"/>
        <end position="400"/>
    </location>
</feature>
<accession>A0A5S3XWY5</accession>
<dbReference type="EMBL" id="PNCK01000098">
    <property type="protein sequence ID" value="TMP39775.1"/>
    <property type="molecule type" value="Genomic_DNA"/>
</dbReference>
<proteinExistence type="inferred from homology"/>
<dbReference type="PANTHER" id="PTHR30572:SF4">
    <property type="entry name" value="ABC TRANSPORTER PERMEASE YTRF"/>
    <property type="match status" value="1"/>
</dbReference>
<dbReference type="GO" id="GO:0005886">
    <property type="term" value="C:plasma membrane"/>
    <property type="evidence" value="ECO:0007669"/>
    <property type="project" value="UniProtKB-SubCell"/>
</dbReference>
<name>A0A5S3XWY5_9GAMM</name>
<evidence type="ECO:0000256" key="4">
    <source>
        <dbReference type="ARBA" id="ARBA00022989"/>
    </source>
</evidence>
<evidence type="ECO:0000256" key="2">
    <source>
        <dbReference type="ARBA" id="ARBA00022475"/>
    </source>
</evidence>
<feature type="transmembrane region" description="Helical" evidence="7">
    <location>
        <begin position="752"/>
        <end position="771"/>
    </location>
</feature>
<evidence type="ECO:0000259" key="9">
    <source>
        <dbReference type="Pfam" id="PF12704"/>
    </source>
</evidence>
<sequence length="820" mass="90978">MSFYFRALRHGVQRLFTLPRLSLPVILTLSLTLAAVLAVVAISSNLIFKPLPDVKDEQALYQIDRRVTVSGELTVSIFTKKRVALLAQQYQGYGDFTSFSVDDDKVTVNGTHYPVSAFSASDNILDTLGGALLLGEMPSLMNTQDAIWLSQSLWHSAYRSDPAVIGKTLLLGEAEMQIKGIVTDFQSFTPGNDEKYSQQVWRYYNLAEQIKTPTLMTISGDVRALFRETSRPITENDIEQFWHNYYRDHASELGPMESMIEAMGPVTTVKQYRDALMLEQNTMIWFLLATVIILLLMASLNLLNLFIAHYQQREQEFATQLCLGANRKKLIIMSFLENVPTFTLSALLGLLGAAWIIRVLPIVSGGNLELIELVQLDMATISIAITTTLIINLFFAVLSTTQFNQQQLVSNLNSGNKGLNAGKVTILSKVLFIAQISSAAVILTGTAMLAQSAFNTLNVTLGFTPGNTYIAEIVRHGELPELPDEDAVTEPERHKRFNAMIAVKNSVTTTLHQLSQDITVLQSADEPFGFASMINMTQNPETNERLTFLAKYIAPDYINAFNIPLLAGRNVTEDEYTSQARVALINEAFAKKLSTDGTLESVLGVKVASLQIVGIVANNYTIMSKGDGYPTLFYARHALDTLNMQLVMQLPSEHGLSSEQITQVISHAHPEIKYVEVNSLNERWATEMLDERVQFYFVAGLSILTLLLAAVGSNGMAVSFTELKRFELAIRMATGATRLSLLSHTLATFKHLLFSALGIAITSACGLYLMLQQQVAMLPSFSWPALIFFTSLLITIVFFAIILVVWRIINADPMKALREQ</sequence>
<keyword evidence="3 7" id="KW-0812">Transmembrane</keyword>
<evidence type="ECO:0000256" key="5">
    <source>
        <dbReference type="ARBA" id="ARBA00023136"/>
    </source>
</evidence>
<feature type="transmembrane region" description="Helical" evidence="7">
    <location>
        <begin position="378"/>
        <end position="398"/>
    </location>
</feature>
<comment type="subcellular location">
    <subcellularLocation>
        <location evidence="1">Cell membrane</location>
        <topology evidence="1">Multi-pass membrane protein</topology>
    </subcellularLocation>
</comment>
<protein>
    <submittedName>
        <fullName evidence="11">Uncharacterized protein</fullName>
    </submittedName>
</protein>
<gene>
    <name evidence="11" type="ORF">CWB96_00970</name>
    <name evidence="10" type="ORF">CWB97_20625</name>
</gene>
<feature type="domain" description="MacB-like periplasmic core" evidence="9">
    <location>
        <begin position="531"/>
        <end position="622"/>
    </location>
</feature>
<organism evidence="11 13">
    <name type="scientific">Pseudoalteromonas citrea</name>
    <dbReference type="NCBI Taxonomy" id="43655"/>
    <lineage>
        <taxon>Bacteria</taxon>
        <taxon>Pseudomonadati</taxon>
        <taxon>Pseudomonadota</taxon>
        <taxon>Gammaproteobacteria</taxon>
        <taxon>Alteromonadales</taxon>
        <taxon>Pseudoalteromonadaceae</taxon>
        <taxon>Pseudoalteromonas</taxon>
    </lineage>
</organism>
<dbReference type="Proteomes" id="UP000307706">
    <property type="component" value="Unassembled WGS sequence"/>
</dbReference>
<feature type="transmembrane region" description="Helical" evidence="7">
    <location>
        <begin position="283"/>
        <end position="307"/>
    </location>
</feature>
<dbReference type="InterPro" id="IPR025857">
    <property type="entry name" value="MacB_PCD"/>
</dbReference>
<feature type="transmembrane region" description="Helical" evidence="7">
    <location>
        <begin position="695"/>
        <end position="716"/>
    </location>
</feature>
<evidence type="ECO:0000256" key="7">
    <source>
        <dbReference type="SAM" id="Phobius"/>
    </source>
</evidence>
<dbReference type="Pfam" id="PF02687">
    <property type="entry name" value="FtsX"/>
    <property type="match status" value="1"/>
</dbReference>
<evidence type="ECO:0000256" key="1">
    <source>
        <dbReference type="ARBA" id="ARBA00004651"/>
    </source>
</evidence>
<feature type="transmembrane region" description="Helical" evidence="7">
    <location>
        <begin position="430"/>
        <end position="450"/>
    </location>
</feature>
<dbReference type="InterPro" id="IPR050250">
    <property type="entry name" value="Macrolide_Exporter_MacB"/>
</dbReference>
<dbReference type="AlphaFoldDB" id="A0A5S3XWY5"/>
<keyword evidence="4 7" id="KW-1133">Transmembrane helix</keyword>
<keyword evidence="5 7" id="KW-0472">Membrane</keyword>
<dbReference type="InterPro" id="IPR003838">
    <property type="entry name" value="ABC3_permease_C"/>
</dbReference>
<feature type="transmembrane region" description="Helical" evidence="7">
    <location>
        <begin position="783"/>
        <end position="809"/>
    </location>
</feature>
<dbReference type="OrthoDB" id="5711186at2"/>
<evidence type="ECO:0000259" key="8">
    <source>
        <dbReference type="Pfam" id="PF02687"/>
    </source>
</evidence>
<dbReference type="RefSeq" id="WP_138598459.1">
    <property type="nucleotide sequence ID" value="NZ_PNCK01000098.1"/>
</dbReference>
<evidence type="ECO:0000256" key="6">
    <source>
        <dbReference type="ARBA" id="ARBA00038076"/>
    </source>
</evidence>
<comment type="similarity">
    <text evidence="6">Belongs to the ABC-4 integral membrane protein family.</text>
</comment>
<reference evidence="12 13" key="1">
    <citation type="submission" date="2017-12" db="EMBL/GenBank/DDBJ databases">
        <authorList>
            <person name="Paulsen S."/>
            <person name="Gram L.K."/>
        </authorList>
    </citation>
    <scope>NUCLEOTIDE SEQUENCE [LARGE SCALE GENOMIC DNA]</scope>
    <source>
        <strain evidence="11 13">S2231</strain>
        <strain evidence="10 12">S2233</strain>
    </source>
</reference>
<evidence type="ECO:0000313" key="13">
    <source>
        <dbReference type="Proteomes" id="UP000307706"/>
    </source>
</evidence>
<keyword evidence="12" id="KW-1185">Reference proteome</keyword>
<evidence type="ECO:0000313" key="11">
    <source>
        <dbReference type="EMBL" id="TMP62643.1"/>
    </source>
</evidence>
<dbReference type="PANTHER" id="PTHR30572">
    <property type="entry name" value="MEMBRANE COMPONENT OF TRANSPORTER-RELATED"/>
    <property type="match status" value="1"/>
</dbReference>
<dbReference type="GO" id="GO:0022857">
    <property type="term" value="F:transmembrane transporter activity"/>
    <property type="evidence" value="ECO:0007669"/>
    <property type="project" value="TreeGrafter"/>
</dbReference>